<evidence type="ECO:0000313" key="2">
    <source>
        <dbReference type="Proteomes" id="UP000326396"/>
    </source>
</evidence>
<gene>
    <name evidence="1" type="ORF">E3N88_25050</name>
</gene>
<accession>A0A5N6N4L7</accession>
<organism evidence="1 2">
    <name type="scientific">Mikania micrantha</name>
    <name type="common">bitter vine</name>
    <dbReference type="NCBI Taxonomy" id="192012"/>
    <lineage>
        <taxon>Eukaryota</taxon>
        <taxon>Viridiplantae</taxon>
        <taxon>Streptophyta</taxon>
        <taxon>Embryophyta</taxon>
        <taxon>Tracheophyta</taxon>
        <taxon>Spermatophyta</taxon>
        <taxon>Magnoliopsida</taxon>
        <taxon>eudicotyledons</taxon>
        <taxon>Gunneridae</taxon>
        <taxon>Pentapetalae</taxon>
        <taxon>asterids</taxon>
        <taxon>campanulids</taxon>
        <taxon>Asterales</taxon>
        <taxon>Asteraceae</taxon>
        <taxon>Asteroideae</taxon>
        <taxon>Heliantheae alliance</taxon>
        <taxon>Eupatorieae</taxon>
        <taxon>Mikania</taxon>
    </lineage>
</organism>
<dbReference type="AlphaFoldDB" id="A0A5N6N4L7"/>
<keyword evidence="2" id="KW-1185">Reference proteome</keyword>
<sequence>MQEVDDSFGSDIEVVESYRLFQRGIEEWKGAKIPRVRSLRSVRIKVVAQLTYPGSRLAIGMAKMIFAAKIWVVLSIVLPSLLLHHGRSIGLDVLAIYEEEKELSSMSFLLAESKYSSCREEVSCPYSMAALVLLFYGKNIGY</sequence>
<dbReference type="EMBL" id="SZYD01000013">
    <property type="protein sequence ID" value="KAD4384882.1"/>
    <property type="molecule type" value="Genomic_DNA"/>
</dbReference>
<dbReference type="Proteomes" id="UP000326396">
    <property type="component" value="Linkage Group LG3"/>
</dbReference>
<reference evidence="1 2" key="1">
    <citation type="submission" date="2019-05" db="EMBL/GenBank/DDBJ databases">
        <title>Mikania micrantha, genome provides insights into the molecular mechanism of rapid growth.</title>
        <authorList>
            <person name="Liu B."/>
        </authorList>
    </citation>
    <scope>NUCLEOTIDE SEQUENCE [LARGE SCALE GENOMIC DNA]</scope>
    <source>
        <strain evidence="1">NLD-2019</strain>
        <tissue evidence="1">Leaf</tissue>
    </source>
</reference>
<protein>
    <submittedName>
        <fullName evidence="1">Uncharacterized protein</fullName>
    </submittedName>
</protein>
<comment type="caution">
    <text evidence="1">The sequence shown here is derived from an EMBL/GenBank/DDBJ whole genome shotgun (WGS) entry which is preliminary data.</text>
</comment>
<evidence type="ECO:0000313" key="1">
    <source>
        <dbReference type="EMBL" id="KAD4384882.1"/>
    </source>
</evidence>
<proteinExistence type="predicted"/>
<name>A0A5N6N4L7_9ASTR</name>